<dbReference type="CDD" id="cd09272">
    <property type="entry name" value="RNase_HI_RT_Ty1"/>
    <property type="match status" value="1"/>
</dbReference>
<proteinExistence type="predicted"/>
<dbReference type="RefSeq" id="XP_039143995.1">
    <property type="nucleotide sequence ID" value="XM_039288061.1"/>
</dbReference>
<sequence>MGVNEKLSKDEHGNNVDPSLYRSMIGSFLYLTASRPDICFSVGVCARYQALLNQSHLTAVKRIIRYISGTVEFGIWYSSDSNMHLAGYSDADWVSNIDDQKSTSGGCFYLGNNLVTWYRKKQSPISLSTVEAEYHSSKKLLHTD</sequence>
<evidence type="ECO:0000313" key="1">
    <source>
        <dbReference type="Proteomes" id="UP001515500"/>
    </source>
</evidence>
<dbReference type="Proteomes" id="UP001515500">
    <property type="component" value="Chromosome 17"/>
</dbReference>
<evidence type="ECO:0000313" key="2">
    <source>
        <dbReference type="RefSeq" id="XP_039143995.1"/>
    </source>
</evidence>
<name>A0AB40CVJ9_DIOCR</name>
<organism evidence="1 2">
    <name type="scientific">Dioscorea cayennensis subsp. rotundata</name>
    <name type="common">White Guinea yam</name>
    <name type="synonym">Dioscorea rotundata</name>
    <dbReference type="NCBI Taxonomy" id="55577"/>
    <lineage>
        <taxon>Eukaryota</taxon>
        <taxon>Viridiplantae</taxon>
        <taxon>Streptophyta</taxon>
        <taxon>Embryophyta</taxon>
        <taxon>Tracheophyta</taxon>
        <taxon>Spermatophyta</taxon>
        <taxon>Magnoliopsida</taxon>
        <taxon>Liliopsida</taxon>
        <taxon>Dioscoreales</taxon>
        <taxon>Dioscoreaceae</taxon>
        <taxon>Dioscorea</taxon>
    </lineage>
</organism>
<dbReference type="AlphaFoldDB" id="A0AB40CVJ9"/>
<protein>
    <submittedName>
        <fullName evidence="2">Secreted RxLR effector protein 161-like</fullName>
    </submittedName>
</protein>
<dbReference type="PANTHER" id="PTHR11439">
    <property type="entry name" value="GAG-POL-RELATED RETROTRANSPOSON"/>
    <property type="match status" value="1"/>
</dbReference>
<reference evidence="2" key="1">
    <citation type="submission" date="2025-08" db="UniProtKB">
        <authorList>
            <consortium name="RefSeq"/>
        </authorList>
    </citation>
    <scope>IDENTIFICATION</scope>
</reference>
<dbReference type="PANTHER" id="PTHR11439:SF486">
    <property type="entry name" value="RLK (RECEPTOR-LIKE KINASE) PROTEIN, PUTATIVE-RELATED"/>
    <property type="match status" value="1"/>
</dbReference>
<accession>A0AB40CVJ9</accession>
<keyword evidence="1" id="KW-1185">Reference proteome</keyword>
<gene>
    <name evidence="2" type="primary">LOC120281158</name>
</gene>
<dbReference type="GeneID" id="120281158"/>